<feature type="signal peptide" evidence="7">
    <location>
        <begin position="1"/>
        <end position="27"/>
    </location>
</feature>
<dbReference type="Pfam" id="PF00149">
    <property type="entry name" value="Metallophos"/>
    <property type="match status" value="1"/>
</dbReference>
<dbReference type="Pfam" id="PF00932">
    <property type="entry name" value="LTD"/>
    <property type="match status" value="1"/>
</dbReference>
<comment type="subcellular location">
    <subcellularLocation>
        <location evidence="1">Secreted</location>
        <location evidence="1">Cell wall</location>
        <topology evidence="1">Peptidoglycan-anchor</topology>
    </subcellularLocation>
</comment>
<evidence type="ECO:0000256" key="6">
    <source>
        <dbReference type="SAM" id="MobiDB-lite"/>
    </source>
</evidence>
<evidence type="ECO:0000256" key="5">
    <source>
        <dbReference type="ARBA" id="ARBA00023088"/>
    </source>
</evidence>
<dbReference type="Gene3D" id="2.40.50.90">
    <property type="match status" value="1"/>
</dbReference>
<keyword evidence="2" id="KW-0134">Cell wall</keyword>
<dbReference type="InterPro" id="IPR013783">
    <property type="entry name" value="Ig-like_fold"/>
</dbReference>
<feature type="domain" description="SLH" evidence="9">
    <location>
        <begin position="99"/>
        <end position="162"/>
    </location>
</feature>
<dbReference type="eggNOG" id="COG2374">
    <property type="taxonomic scope" value="Bacteria"/>
</dbReference>
<feature type="domain" description="SLH" evidence="9">
    <location>
        <begin position="163"/>
        <end position="224"/>
    </location>
</feature>
<feature type="domain" description="LTD" evidence="10">
    <location>
        <begin position="2040"/>
        <end position="2207"/>
    </location>
</feature>
<dbReference type="PROSITE" id="PS51272">
    <property type="entry name" value="SLH"/>
    <property type="match status" value="3"/>
</dbReference>
<evidence type="ECO:0000259" key="8">
    <source>
        <dbReference type="PROSITE" id="PS50830"/>
    </source>
</evidence>
<organism evidence="11 12">
    <name type="scientific">Tumebacillus flagellatus</name>
    <dbReference type="NCBI Taxonomy" id="1157490"/>
    <lineage>
        <taxon>Bacteria</taxon>
        <taxon>Bacillati</taxon>
        <taxon>Bacillota</taxon>
        <taxon>Bacilli</taxon>
        <taxon>Bacillales</taxon>
        <taxon>Alicyclobacillaceae</taxon>
        <taxon>Tumebacillus</taxon>
    </lineage>
</organism>
<dbReference type="InterPro" id="IPR046780">
    <property type="entry name" value="aBig_2"/>
</dbReference>
<dbReference type="Gene3D" id="2.60.40.10">
    <property type="entry name" value="Immunoglobulins"/>
    <property type="match status" value="2"/>
</dbReference>
<evidence type="ECO:0000313" key="12">
    <source>
        <dbReference type="Proteomes" id="UP000027931"/>
    </source>
</evidence>
<dbReference type="PROSITE" id="PS51841">
    <property type="entry name" value="LTD"/>
    <property type="match status" value="1"/>
</dbReference>
<keyword evidence="5" id="KW-0572">Peptidoglycan-anchor</keyword>
<dbReference type="GO" id="GO:0008253">
    <property type="term" value="F:5'-nucleotidase activity"/>
    <property type="evidence" value="ECO:0007669"/>
    <property type="project" value="TreeGrafter"/>
</dbReference>
<dbReference type="PRINTS" id="PR01607">
    <property type="entry name" value="APYRASEFAMLY"/>
</dbReference>
<feature type="compositionally biased region" description="Low complexity" evidence="6">
    <location>
        <begin position="513"/>
        <end position="524"/>
    </location>
</feature>
<dbReference type="PROSITE" id="PS00786">
    <property type="entry name" value="5_NUCLEOTIDASE_2"/>
    <property type="match status" value="1"/>
</dbReference>
<keyword evidence="12" id="KW-1185">Reference proteome</keyword>
<evidence type="ECO:0000259" key="10">
    <source>
        <dbReference type="PROSITE" id="PS51841"/>
    </source>
</evidence>
<evidence type="ECO:0000256" key="3">
    <source>
        <dbReference type="ARBA" id="ARBA00022525"/>
    </source>
</evidence>
<accession>A0A074LYV3</accession>
<proteinExistence type="predicted"/>
<dbReference type="Gene3D" id="3.90.780.10">
    <property type="entry name" value="5'-Nucleotidase, C-terminal domain"/>
    <property type="match status" value="1"/>
</dbReference>
<feature type="domain" description="SLH" evidence="9">
    <location>
        <begin position="38"/>
        <end position="98"/>
    </location>
</feature>
<dbReference type="InterPro" id="IPR001119">
    <property type="entry name" value="SLH_dom"/>
</dbReference>
<dbReference type="Proteomes" id="UP000027931">
    <property type="component" value="Unassembled WGS sequence"/>
</dbReference>
<evidence type="ECO:0000256" key="4">
    <source>
        <dbReference type="ARBA" id="ARBA00022729"/>
    </source>
</evidence>
<evidence type="ECO:0000256" key="2">
    <source>
        <dbReference type="ARBA" id="ARBA00022512"/>
    </source>
</evidence>
<evidence type="ECO:0000313" key="11">
    <source>
        <dbReference type="EMBL" id="KEO85218.1"/>
    </source>
</evidence>
<dbReference type="InterPro" id="IPR006179">
    <property type="entry name" value="5_nucleotidase/apyrase"/>
</dbReference>
<dbReference type="InterPro" id="IPR036415">
    <property type="entry name" value="Lamin_tail_dom_sf"/>
</dbReference>
<feature type="chain" id="PRO_5001698280" evidence="7">
    <location>
        <begin position="28"/>
        <end position="2231"/>
    </location>
</feature>
<dbReference type="InterPro" id="IPR002071">
    <property type="entry name" value="Thermonucl_AS"/>
</dbReference>
<dbReference type="OrthoDB" id="4376109at2"/>
<protein>
    <submittedName>
        <fullName evidence="11">Uncharacterized protein</fullName>
    </submittedName>
</protein>
<dbReference type="STRING" id="1157490.EL26_01270"/>
<dbReference type="PANTHER" id="PTHR11575">
    <property type="entry name" value="5'-NUCLEOTIDASE-RELATED"/>
    <property type="match status" value="1"/>
</dbReference>
<dbReference type="InterPro" id="IPR035437">
    <property type="entry name" value="SNase_OB-fold_sf"/>
</dbReference>
<dbReference type="eggNOG" id="COG0737">
    <property type="taxonomic scope" value="Bacteria"/>
</dbReference>
<dbReference type="InterPro" id="IPR036907">
    <property type="entry name" value="5'-Nucleotdase_C_sf"/>
</dbReference>
<dbReference type="Pfam" id="PF00565">
    <property type="entry name" value="SNase"/>
    <property type="match status" value="1"/>
</dbReference>
<dbReference type="eggNOG" id="COG1525">
    <property type="taxonomic scope" value="Bacteria"/>
</dbReference>
<evidence type="ECO:0000256" key="7">
    <source>
        <dbReference type="SAM" id="SignalP"/>
    </source>
</evidence>
<dbReference type="GO" id="GO:0030288">
    <property type="term" value="C:outer membrane-bounded periplasmic space"/>
    <property type="evidence" value="ECO:0007669"/>
    <property type="project" value="TreeGrafter"/>
</dbReference>
<dbReference type="GO" id="GO:0000166">
    <property type="term" value="F:nucleotide binding"/>
    <property type="evidence" value="ECO:0007669"/>
    <property type="project" value="InterPro"/>
</dbReference>
<dbReference type="InterPro" id="IPR006146">
    <property type="entry name" value="5'-Nucleotdase_CS"/>
</dbReference>
<feature type="region of interest" description="Disordered" evidence="6">
    <location>
        <begin position="503"/>
        <end position="530"/>
    </location>
</feature>
<dbReference type="InterPro" id="IPR016071">
    <property type="entry name" value="Staphylococal_nuclease_OB-fold"/>
</dbReference>
<dbReference type="SMART" id="SM00318">
    <property type="entry name" value="SNc"/>
    <property type="match status" value="1"/>
</dbReference>
<sequence length="2231" mass="235205">MKNSTKKLLVSALVLTTALSPVTATYAAGTTATATESVNGYLDLALADAWAQDAILQAKTLGLISGDPSGNFRPLDTITRQELAVILTRLMNLTLDTGSVSSYKDVPSAQWGVKYIETVAKAGLMTGDGDQTFRPDDQITREELAVVLARAAKLDVAGKGAKLSVADHGQVSEWAKDYVQAAIDAGLMQGDGVNFNPLQHAQRQEVAAVAVNFANTVNKPQVVAAVTDANVTINGKNYAVANNLKGLFNAVNATVLQGATVRFQATNGTIDKLTYLELTQSGFAAQTGAAEFSNNLVLDGQNTTVDGDVKVSANFISVKNLKVAGNFEVGRELQNDFYSQNLQVSGKTLVNGGDSNTVVFEDATLKGVDVNKKDVRVEPKGQTQVGEVTVNTNASIQSDSSVTIPKLTLQEGAQQVDLAGNIGTVEVNGSQDTTITGSANISTVTAAGSGVLTLSTKGKIDKVQVTNTNAQLSLGDNVQVGDLVLPEGKDAKDVVKNYDAHSDQVGTVNGQTPNDNSNPNSGGNAIPDHVMTNAGKVTVDKNLLTDADLLSQNKSLSEVTTDLVLPQKGEKYGSDITWSSSNTDLVSNTGVVTRPEREPAPNKVTLTATIRKGNAVSTKSFEVTVGYKIVKVQLLALNDLHGKLDQTYKLTGKDLNFDGTPDTVNAAGRLDYLSTYLKQREAENPNTLVVHTGDATGGSSPVSALENDEPTVEALNAMNFSIGTVGNHEFDRGTAELKRLMNGPARPSNPDYKGMNFPLIAANVVYKNTGDLVLKPYEIKEVAGEKIGFIGVVTKGAASMIMQSMIQDIQFTDETAAVNKAAAELKAQGVHSIVVLAHMDLTQNGENVTGPAANLAANVDPDVDVIFAAHNHEIAKGYVNNKLLVQAYEYGKAFADVDLEIDTTTHDIVSKKAEVVINDQSKVAPDPAITAIIDKYTEKAGPTLKSVVGTSSVDMPGGYTGTGDNPLGNLIADGMRVKMDADFAMMNGGGIRTNLNAGPIKWEDLFNIQPFNNVLTKVTVKGSDIPKILEAQLSVSFGSDYSIAGMKYTYNYSTQKVDSITKMDGTLIDPNATYTIVVNNFMATGTGKYAPIPAATLASETGPEDLPALIDYVKSFPNGVVTAPELGRIKISNQMTVTNNSGAADTVTVNNLTAGDTVKVYSQASAGTLLGSATVASGQTSVSIPVNALAANGGTVYVSITAWDLFHKTAPGYTEGVRFPVSYTAEPAPEPGTVTLTPATSSFQEAAANDGTVTGSEVLTLANGTFAQDLTKADVTLNNLPAGLDYTVTRNSDTQLTITLSGQATAHTSANNANVTVTIPQAKIIGANANVTSSPFAITFLDPAAQTMSIANARSVTNKTQKVTIQGIVTANNSAFNSSAKLSTYIQDSSGGINLFGYTAPAGFDFQEGDELRMTGTISTYNNLTEFVPDANAITLIGKGRTLPTPQAMTLEELSNTSVAEAAEGKLVQVSGYLSSKPDTPDSAGGYNLSLIDANFNSLLVRVYATTGAINSLQVGKWYDLTGIMSQYNTDYQLLPRKAGDVVEQATQAPAPSTDGVVKQATVARGVDGDTVKLSTPIFGATNVRFLSIDTPETVYNGLSQGAHGDAAHNALDALLPANTPVELHFGSEPLDKYGRLLAHVFKNGEDINLKQVREGMATTYQIYPNLEGFETYADALKAAKAEKKGIWNPADPLLEQPFVFRARMDNNTPLSKPVGDYYTKKLVDPNLWYTIPAENRVFFWNDTDAATAGYSKVSFTADNTELFSDVYQVDTANSTVSGFPYGVTLDTVNAVVKPLVGATVKYYQADGQTEITSGTLATGNLIVVTAADGVTKKTYTVTTDAIPAPTVVTSVKGVSQDTDLQTTGGVENKITWVDSKNTTQVEVLRSTTGVIGDAVSLGFVPSGRQTFTDSDVEAGTTYTYFIVAQNSTGSADPVSVQVTASQDYENVVPLTQATNVAVTSTDLDNATVGVNNVVTWTDATGPVGTTYQILRSKTNDVSTATVVGTANEGEQTYTDTVRDAGTVNTTYYYFVKAVNGNQDTTSDVASVIAKDNHILISEIYGNGGNAASTYKYDFVELYNPSDVDITLSNWMLQYQAATTSTWPWASSGSVTLNGVIKAHGYALIKYNSGSNTGLADLPAGFLASSTTNLSGTAGKLALLSHNSAYLASMNDLALVDFVGFGSTANLFDGSGPANQTASDYTHSIQRNEGVDTNDNAVDFVTATPTPTVTP</sequence>
<dbReference type="SUPFAM" id="SSF55816">
    <property type="entry name" value="5'-nucleotidase (syn. UDP-sugar hydrolase), C-terminal domain"/>
    <property type="match status" value="1"/>
</dbReference>
<dbReference type="Pfam" id="PF00395">
    <property type="entry name" value="SLH"/>
    <property type="match status" value="3"/>
</dbReference>
<dbReference type="Pfam" id="PF20578">
    <property type="entry name" value="aBig_2"/>
    <property type="match status" value="1"/>
</dbReference>
<keyword evidence="4 7" id="KW-0732">Signal</keyword>
<dbReference type="PANTHER" id="PTHR11575:SF24">
    <property type="entry name" value="5'-NUCLEOTIDASE"/>
    <property type="match status" value="1"/>
</dbReference>
<dbReference type="SUPFAM" id="SSF56300">
    <property type="entry name" value="Metallo-dependent phosphatases"/>
    <property type="match status" value="1"/>
</dbReference>
<dbReference type="GO" id="GO:0008768">
    <property type="term" value="F:UDP-sugar diphosphatase activity"/>
    <property type="evidence" value="ECO:0007669"/>
    <property type="project" value="TreeGrafter"/>
</dbReference>
<reference evidence="11 12" key="1">
    <citation type="journal article" date="2013" name="Int. J. Syst. Evol. Microbiol.">
        <title>Tumebacillus flagellatus sp. nov., an alpha-amylase/pullulanase-producing bacterium isolated from cassava wastewater.</title>
        <authorList>
            <person name="Wang Q."/>
            <person name="Xie N."/>
            <person name="Qin Y."/>
            <person name="Shen N."/>
            <person name="Zhu J."/>
            <person name="Mi H."/>
            <person name="Huang R."/>
        </authorList>
    </citation>
    <scope>NUCLEOTIDE SEQUENCE [LARGE SCALE GENOMIC DNA]</scope>
    <source>
        <strain evidence="11 12">GST4</strain>
    </source>
</reference>
<dbReference type="GO" id="GO:0046872">
    <property type="term" value="F:metal ion binding"/>
    <property type="evidence" value="ECO:0007669"/>
    <property type="project" value="InterPro"/>
</dbReference>
<keyword evidence="3" id="KW-0964">Secreted</keyword>
<dbReference type="InterPro" id="IPR001322">
    <property type="entry name" value="Lamin_tail_dom"/>
</dbReference>
<feature type="domain" description="TNase-like" evidence="8">
    <location>
        <begin position="1557"/>
        <end position="1690"/>
    </location>
</feature>
<dbReference type="Gene3D" id="3.60.21.10">
    <property type="match status" value="1"/>
</dbReference>
<dbReference type="SUPFAM" id="SSF50199">
    <property type="entry name" value="Staphylococcal nuclease"/>
    <property type="match status" value="1"/>
</dbReference>
<dbReference type="GO" id="GO:0009166">
    <property type="term" value="P:nucleotide catabolic process"/>
    <property type="evidence" value="ECO:0007669"/>
    <property type="project" value="InterPro"/>
</dbReference>
<dbReference type="GO" id="GO:0003676">
    <property type="term" value="F:nucleic acid binding"/>
    <property type="evidence" value="ECO:0007669"/>
    <property type="project" value="InterPro"/>
</dbReference>
<dbReference type="eggNOG" id="COG5492">
    <property type="taxonomic scope" value="Bacteria"/>
</dbReference>
<dbReference type="eggNOG" id="COG1657">
    <property type="taxonomic scope" value="Bacteria"/>
</dbReference>
<evidence type="ECO:0000259" key="9">
    <source>
        <dbReference type="PROSITE" id="PS51272"/>
    </source>
</evidence>
<comment type="caution">
    <text evidence="11">The sequence shown here is derived from an EMBL/GenBank/DDBJ whole genome shotgun (WGS) entry which is preliminary data.</text>
</comment>
<dbReference type="GO" id="GO:0004518">
    <property type="term" value="F:nuclease activity"/>
    <property type="evidence" value="ECO:0007669"/>
    <property type="project" value="InterPro"/>
</dbReference>
<dbReference type="Pfam" id="PF02872">
    <property type="entry name" value="5_nucleotid_C"/>
    <property type="match status" value="1"/>
</dbReference>
<gene>
    <name evidence="11" type="ORF">EL26_01270</name>
</gene>
<dbReference type="SUPFAM" id="SSF74853">
    <property type="entry name" value="Lamin A/C globular tail domain"/>
    <property type="match status" value="1"/>
</dbReference>
<dbReference type="PROSITE" id="PS01284">
    <property type="entry name" value="TNASE_2"/>
    <property type="match status" value="1"/>
</dbReference>
<dbReference type="PROSITE" id="PS50830">
    <property type="entry name" value="TNASE_3"/>
    <property type="match status" value="1"/>
</dbReference>
<dbReference type="RefSeq" id="WP_052035841.1">
    <property type="nucleotide sequence ID" value="NZ_JMIR01000001.1"/>
</dbReference>
<dbReference type="FunFam" id="3.60.21.10:FF:000052">
    <property type="entry name" value="Endonuclease YhcR"/>
    <property type="match status" value="1"/>
</dbReference>
<dbReference type="InterPro" id="IPR004843">
    <property type="entry name" value="Calcineurin-like_PHP"/>
</dbReference>
<name>A0A074LYV3_9BACL</name>
<dbReference type="InterPro" id="IPR008334">
    <property type="entry name" value="5'-Nucleotdase_C"/>
</dbReference>
<dbReference type="InterPro" id="IPR029052">
    <property type="entry name" value="Metallo-depent_PP-like"/>
</dbReference>
<evidence type="ECO:0000256" key="1">
    <source>
        <dbReference type="ARBA" id="ARBA00004168"/>
    </source>
</evidence>
<dbReference type="EMBL" id="JMIR01000001">
    <property type="protein sequence ID" value="KEO85218.1"/>
    <property type="molecule type" value="Genomic_DNA"/>
</dbReference>